<feature type="domain" description="Chromo" evidence="3">
    <location>
        <begin position="47"/>
        <end position="84"/>
    </location>
</feature>
<dbReference type="InterPro" id="IPR016197">
    <property type="entry name" value="Chromo-like_dom_sf"/>
</dbReference>
<feature type="compositionally biased region" description="Polar residues" evidence="2">
    <location>
        <begin position="258"/>
        <end position="278"/>
    </location>
</feature>
<evidence type="ECO:0000259" key="3">
    <source>
        <dbReference type="PROSITE" id="PS50013"/>
    </source>
</evidence>
<dbReference type="EMBL" id="JAZAVK010000037">
    <property type="protein sequence ID" value="KAK7428800.1"/>
    <property type="molecule type" value="Genomic_DNA"/>
</dbReference>
<comment type="caution">
    <text evidence="4">The sequence shown here is derived from an EMBL/GenBank/DDBJ whole genome shotgun (WGS) entry which is preliminary data.</text>
</comment>
<feature type="region of interest" description="Disordered" evidence="2">
    <location>
        <begin position="1228"/>
        <end position="1257"/>
    </location>
</feature>
<feature type="compositionally biased region" description="Basic and acidic residues" evidence="2">
    <location>
        <begin position="336"/>
        <end position="346"/>
    </location>
</feature>
<gene>
    <name evidence="4" type="ORF">QQZ08_004725</name>
</gene>
<organism evidence="4 5">
    <name type="scientific">Neonectria magnoliae</name>
    <dbReference type="NCBI Taxonomy" id="2732573"/>
    <lineage>
        <taxon>Eukaryota</taxon>
        <taxon>Fungi</taxon>
        <taxon>Dikarya</taxon>
        <taxon>Ascomycota</taxon>
        <taxon>Pezizomycotina</taxon>
        <taxon>Sordariomycetes</taxon>
        <taxon>Hypocreomycetidae</taxon>
        <taxon>Hypocreales</taxon>
        <taxon>Nectriaceae</taxon>
        <taxon>Neonectria</taxon>
    </lineage>
</organism>
<comment type="subunit">
    <text evidence="1">Component of the NuA4 histone acetyltransferase complex.</text>
</comment>
<feature type="region of interest" description="Disordered" evidence="2">
    <location>
        <begin position="1"/>
        <end position="44"/>
    </location>
</feature>
<accession>A0ABR1I5P4</accession>
<evidence type="ECO:0000313" key="4">
    <source>
        <dbReference type="EMBL" id="KAK7428800.1"/>
    </source>
</evidence>
<evidence type="ECO:0000256" key="1">
    <source>
        <dbReference type="ARBA" id="ARBA00011353"/>
    </source>
</evidence>
<dbReference type="Proteomes" id="UP001498421">
    <property type="component" value="Unassembled WGS sequence"/>
</dbReference>
<reference evidence="4 5" key="1">
    <citation type="journal article" date="2025" name="Microbiol. Resour. Announc.">
        <title>Draft genome sequences for Neonectria magnoliae and Neonectria punicea, canker pathogens of Liriodendron tulipifera and Acer saccharum in West Virginia.</title>
        <authorList>
            <person name="Petronek H.M."/>
            <person name="Kasson M.T."/>
            <person name="Metheny A.M."/>
            <person name="Stauder C.M."/>
            <person name="Lovett B."/>
            <person name="Lynch S.C."/>
            <person name="Garnas J.R."/>
            <person name="Kasson L.R."/>
            <person name="Stajich J.E."/>
        </authorList>
    </citation>
    <scope>NUCLEOTIDE SEQUENCE [LARGE SCALE GENOMIC DNA]</scope>
    <source>
        <strain evidence="4 5">NRRL 64651</strain>
    </source>
</reference>
<evidence type="ECO:0000313" key="5">
    <source>
        <dbReference type="Proteomes" id="UP001498421"/>
    </source>
</evidence>
<feature type="region of interest" description="Disordered" evidence="2">
    <location>
        <begin position="160"/>
        <end position="460"/>
    </location>
</feature>
<evidence type="ECO:0000256" key="2">
    <source>
        <dbReference type="SAM" id="MobiDB-lite"/>
    </source>
</evidence>
<dbReference type="Gene3D" id="2.40.50.40">
    <property type="match status" value="1"/>
</dbReference>
<sequence length="1346" mass="152227">MSNSPSKPTDVDSLSKAMGVDMDVDTGNDADSITSTIEEEPDSSDEWLVNDILAETVMDGAPRYLIDWHGYPLYDASWEPAENLGGDMLTHWEESKSKEGHKTENNKNIFKWRQAVRQRVYSKMARHEERNRKRKERGLKQSVYDRSLEEYLEDFEKTFKEEEDENLDINASKDQTPDGNPPKDQTPDGKLSKDDKPDRETSETRHADGKAPYDQKGAAPSKSTQKPSLGQHERHDISQPEVTIPKDRAPKNTPVKPSVSSTSGPETAQGRTGHTPSSRKVVAKPATKSTLMSKLGPHKPKAPNPEKVSAQPAIRQVSGTISNVFAGGKERKKKLTLHEAAVDPTKKPQLLKHRYVRKLEKGSRDREGVVGPTKLPATLISLDPAEKNLVVQKPASGPDPMPTPNREESTEAEDCEQVPPIGTKKKKKSVHWGDGLDAQEAKETTVLRSPDPETSLFIDDPISASPTSIFRVENTVIPKEEGSEQFTALPTIPPLPSAIARPPPGDSGTCPSTSSFTKDAKFSPSSTDLIPLTFEGILQENLAHCLAILESSDAFVFTHTCMAQDFWVMFGTSAMEQLFRGSVTGPDDSTNLQIVADRLLLGSFGILCHIGELCVLLHPSKCEHWKKGSQTEDTPSFLKFIIFLTGTFLEASALAPISFSPDIGNEDLPPGMRPALFRRTLGFEYTRLIPAMSQDTTNHHFFLAFPQSAAPQAMFVARWLRSCNADCKIQTSLNSGQWSRFLSQDGGIVIIYEEAVWAIRLFPKFANLLSSKPERFTFWLFTKSLKESALVPHGSSSFAEIGDIRLQPVFELGVAILITPSFFVSQPEQAYVLIKWAWKNRQGDVDRFQRARLVVCAGIDEWLYELTIERAEKPRSSAGDRRREAIEAAYKTWQLVRQMVVLSVEEEPSSLIFAPDSIDGNDEQSLVNWFGWWSIMNMNTFRRFSILGSSESSEKRLVRHIKRPRFLLSTTASAREALSHFSGEERAKHLATTSRRSSLAQADPQLEGMLKDEVRSVQYRIESLIHDIDYRCPVVLYKFPVSYWATDMAYHFGDYYSDYSSYDKCFRWFKPFENDNPYHNTMGALFYTIEGLWDPALYPQGVMPPRRPWLVMHRPVNVHRKKDWHASELLIWDPAPNEKLSQSPQIYESDLLEAQREMIRIWQEGNQIKNRNQPLMKVWIAGFNDAPFNPTNPLEMMIDDLRNMCFDTRRWLPAPEHAMLTRGWKLVKPGSAPAAPTPRSPDVDQMDIDEPDHAETGNESEMKTVFHVPRGRSAVPTKCGNRLFECTMESLRRVPGDAEYYMEYSFRPTLEWYQEQLAEGRGFEHISVLPWQAIFKRYHLPDPEAE</sequence>
<feature type="compositionally biased region" description="Basic and acidic residues" evidence="2">
    <location>
        <begin position="357"/>
        <end position="368"/>
    </location>
</feature>
<dbReference type="InterPro" id="IPR023780">
    <property type="entry name" value="Chromo_domain"/>
</dbReference>
<keyword evidence="5" id="KW-1185">Reference proteome</keyword>
<dbReference type="SMART" id="SM00298">
    <property type="entry name" value="CHROMO"/>
    <property type="match status" value="1"/>
</dbReference>
<dbReference type="InterPro" id="IPR000953">
    <property type="entry name" value="Chromo/chromo_shadow_dom"/>
</dbReference>
<protein>
    <recommendedName>
        <fullName evidence="3">Chromo domain-containing protein</fullName>
    </recommendedName>
</protein>
<dbReference type="Pfam" id="PF00385">
    <property type="entry name" value="Chromo"/>
    <property type="match status" value="1"/>
</dbReference>
<name>A0ABR1I5P4_9HYPO</name>
<dbReference type="SUPFAM" id="SSF54160">
    <property type="entry name" value="Chromo domain-like"/>
    <property type="match status" value="1"/>
</dbReference>
<dbReference type="CDD" id="cd18966">
    <property type="entry name" value="chromodomain"/>
    <property type="match status" value="1"/>
</dbReference>
<proteinExistence type="predicted"/>
<feature type="compositionally biased region" description="Basic and acidic residues" evidence="2">
    <location>
        <begin position="185"/>
        <end position="213"/>
    </location>
</feature>
<dbReference type="PROSITE" id="PS50013">
    <property type="entry name" value="CHROMO_2"/>
    <property type="match status" value="1"/>
</dbReference>
<feature type="compositionally biased region" description="Basic and acidic residues" evidence="2">
    <location>
        <begin position="231"/>
        <end position="250"/>
    </location>
</feature>